<dbReference type="CDD" id="cd06423">
    <property type="entry name" value="CESA_like"/>
    <property type="match status" value="1"/>
</dbReference>
<gene>
    <name evidence="6" type="ORF">A6E04_19630</name>
</gene>
<dbReference type="SUPFAM" id="SSF53448">
    <property type="entry name" value="Nucleotide-diphospho-sugar transferases"/>
    <property type="match status" value="1"/>
</dbReference>
<dbReference type="EMBL" id="MAJU01000031">
    <property type="protein sequence ID" value="OCH17065.1"/>
    <property type="molecule type" value="Genomic_DNA"/>
</dbReference>
<dbReference type="PANTHER" id="PTHR43630:SF1">
    <property type="entry name" value="POLY-BETA-1,6-N-ACETYL-D-GLUCOSAMINE SYNTHASE"/>
    <property type="match status" value="1"/>
</dbReference>
<comment type="caution">
    <text evidence="6">The sequence shown here is derived from an EMBL/GenBank/DDBJ whole genome shotgun (WGS) entry which is preliminary data.</text>
</comment>
<dbReference type="RefSeq" id="WP_065612171.1">
    <property type="nucleotide sequence ID" value="NZ_CAWMPN010000031.1"/>
</dbReference>
<feature type="transmembrane region" description="Helical" evidence="4">
    <location>
        <begin position="22"/>
        <end position="45"/>
    </location>
</feature>
<dbReference type="Gene3D" id="3.90.550.10">
    <property type="entry name" value="Spore Coat Polysaccharide Biosynthesis Protein SpsA, Chain A"/>
    <property type="match status" value="1"/>
</dbReference>
<dbReference type="AlphaFoldDB" id="A0A1B9NTP7"/>
<name>A0A1B9NTP7_ALILO</name>
<keyword evidence="2 6" id="KW-0328">Glycosyltransferase</keyword>
<proteinExistence type="inferred from homology"/>
<dbReference type="InterPro" id="IPR029044">
    <property type="entry name" value="Nucleotide-diphossugar_trans"/>
</dbReference>
<organism evidence="6 7">
    <name type="scientific">Aliivibrio logei</name>
    <name type="common">Vibrio logei</name>
    <dbReference type="NCBI Taxonomy" id="688"/>
    <lineage>
        <taxon>Bacteria</taxon>
        <taxon>Pseudomonadati</taxon>
        <taxon>Pseudomonadota</taxon>
        <taxon>Gammaproteobacteria</taxon>
        <taxon>Vibrionales</taxon>
        <taxon>Vibrionaceae</taxon>
        <taxon>Aliivibrio</taxon>
    </lineage>
</organism>
<evidence type="ECO:0000256" key="4">
    <source>
        <dbReference type="SAM" id="Phobius"/>
    </source>
</evidence>
<keyword evidence="4" id="KW-0812">Transmembrane</keyword>
<evidence type="ECO:0000256" key="3">
    <source>
        <dbReference type="ARBA" id="ARBA00022679"/>
    </source>
</evidence>
<feature type="transmembrane region" description="Helical" evidence="4">
    <location>
        <begin position="352"/>
        <end position="378"/>
    </location>
</feature>
<comment type="similarity">
    <text evidence="1">Belongs to the glycosyltransferase 2 family.</text>
</comment>
<dbReference type="PANTHER" id="PTHR43630">
    <property type="entry name" value="POLY-BETA-1,6-N-ACETYL-D-GLUCOSAMINE SYNTHASE"/>
    <property type="match status" value="1"/>
</dbReference>
<dbReference type="InterPro" id="IPR001173">
    <property type="entry name" value="Glyco_trans_2-like"/>
</dbReference>
<reference evidence="6 7" key="1">
    <citation type="submission" date="2016-06" db="EMBL/GenBank/DDBJ databases">
        <authorList>
            <person name="Kjaerup R.B."/>
            <person name="Dalgaard T.S."/>
            <person name="Juul-Madsen H.R."/>
        </authorList>
    </citation>
    <scope>NUCLEOTIDE SEQUENCE [LARGE SCALE GENOMIC DNA]</scope>
    <source>
        <strain evidence="6 7">1S159</strain>
    </source>
</reference>
<evidence type="ECO:0000313" key="7">
    <source>
        <dbReference type="Proteomes" id="UP000093523"/>
    </source>
</evidence>
<dbReference type="GO" id="GO:0016757">
    <property type="term" value="F:glycosyltransferase activity"/>
    <property type="evidence" value="ECO:0007669"/>
    <property type="project" value="UniProtKB-KW"/>
</dbReference>
<dbReference type="Pfam" id="PF13632">
    <property type="entry name" value="Glyco_trans_2_3"/>
    <property type="match status" value="1"/>
</dbReference>
<evidence type="ECO:0000313" key="6">
    <source>
        <dbReference type="EMBL" id="OCH17065.1"/>
    </source>
</evidence>
<feature type="domain" description="Glycosyltransferase 2-like" evidence="5">
    <location>
        <begin position="152"/>
        <end position="373"/>
    </location>
</feature>
<keyword evidence="4" id="KW-0472">Membrane</keyword>
<accession>A0A1B9NTP7</accession>
<keyword evidence="3 6" id="KW-0808">Transferase</keyword>
<evidence type="ECO:0000259" key="5">
    <source>
        <dbReference type="Pfam" id="PF13632"/>
    </source>
</evidence>
<evidence type="ECO:0000256" key="1">
    <source>
        <dbReference type="ARBA" id="ARBA00006739"/>
    </source>
</evidence>
<evidence type="ECO:0000256" key="2">
    <source>
        <dbReference type="ARBA" id="ARBA00022676"/>
    </source>
</evidence>
<dbReference type="STRING" id="688.A6E04_19630"/>
<dbReference type="OrthoDB" id="276604at2"/>
<dbReference type="Proteomes" id="UP000093523">
    <property type="component" value="Unassembled WGS sequence"/>
</dbReference>
<keyword evidence="4" id="KW-1133">Transmembrane helix</keyword>
<sequence length="437" mass="50156">MGEFQYVLHTITGTLGAYWELILTFIPIMLVVEVPLMLFVFIGVLRWSWRDNHSVANVSPSISFVITCYSEGDGITQTIDTLAEQIYPGEIEILIVVDGAKQNPKTYHAALNGVYRHQSRENRTLKVLPKWQRGGRVSTLNAGLAEAKNDLVINVDGDTSFDNDVALRFAKSFSNPNVIACGGALRVRNRDESFWTKMQALEYMMSMQTSKTGMATWGLLNNISGAFGAFRRSIIKQVGGWDTHTAEDLDLTMRLKQYKGRYRNIELDFSPKAIGHTDVPETFTGLMSQRLRWDGDLLFIYLRKHKQGLTPKLLGWGSFLYTLVYGVLQAVLLPLLITLFNFYLFLSFPNTVVFAVFSCLYVIYLFFIALTFLVYLCLISERVKEDREMLLWLMIYPFYALFMRFVTAFSMVNEIVRRSHEESSMAPWWVLKRGKRF</sequence>
<feature type="transmembrane region" description="Helical" evidence="4">
    <location>
        <begin position="313"/>
        <end position="346"/>
    </location>
</feature>
<protein>
    <submittedName>
        <fullName evidence="6">N-acetylglucosaminyltransferase</fullName>
    </submittedName>
</protein>
<feature type="transmembrane region" description="Helical" evidence="4">
    <location>
        <begin position="390"/>
        <end position="412"/>
    </location>
</feature>